<dbReference type="SUPFAM" id="SSF110849">
    <property type="entry name" value="ParB/Sulfiredoxin"/>
    <property type="match status" value="1"/>
</dbReference>
<dbReference type="Pfam" id="PF17762">
    <property type="entry name" value="HTH_ParB"/>
    <property type="match status" value="1"/>
</dbReference>
<dbReference type="GO" id="GO:0007059">
    <property type="term" value="P:chromosome segregation"/>
    <property type="evidence" value="ECO:0007669"/>
    <property type="project" value="UniProtKB-KW"/>
</dbReference>
<accession>A0A517SA72</accession>
<sequence length="289" mass="31718">MSKATSTMQPAPVQLVAIDQIDDGPNPLRLDLEIESDEMQELVESVKAQGVLQPIGVYPSANRFVQLFGFRRKLAASIAGFTEIPASILKAPSGPSEVLVMQLQENIQRLDVDPVRYGETLKALQDELGCTQQELARVVSLNPVKVTRLLAAARLPEEIKALVGDKRLPVSTALQLGQLGEVERSQLLRQALAGQLTRDEATRRRRAISRPPSTTSAVGRVTVQLDHCRRVTVTGVSATFEEWIRALQDAVADAKQGIRQRLTFDTYRRRNGDCCTAVDEPMPVTAASK</sequence>
<dbReference type="InterPro" id="IPR041468">
    <property type="entry name" value="HTH_ParB/Spo0J"/>
</dbReference>
<gene>
    <name evidence="4" type="primary">parB_2</name>
    <name evidence="4" type="ORF">Pan44_10440</name>
</gene>
<dbReference type="NCBIfam" id="TIGR00180">
    <property type="entry name" value="parB_part"/>
    <property type="match status" value="1"/>
</dbReference>
<keyword evidence="5" id="KW-1185">Reference proteome</keyword>
<dbReference type="SMART" id="SM00470">
    <property type="entry name" value="ParB"/>
    <property type="match status" value="1"/>
</dbReference>
<evidence type="ECO:0000313" key="5">
    <source>
        <dbReference type="Proteomes" id="UP000315700"/>
    </source>
</evidence>
<dbReference type="PANTHER" id="PTHR33375">
    <property type="entry name" value="CHROMOSOME-PARTITIONING PROTEIN PARB-RELATED"/>
    <property type="match status" value="1"/>
</dbReference>
<evidence type="ECO:0000313" key="4">
    <source>
        <dbReference type="EMBL" id="QDT53029.1"/>
    </source>
</evidence>
<dbReference type="Pfam" id="PF02195">
    <property type="entry name" value="ParB_N"/>
    <property type="match status" value="1"/>
</dbReference>
<dbReference type="SUPFAM" id="SSF109709">
    <property type="entry name" value="KorB DNA-binding domain-like"/>
    <property type="match status" value="1"/>
</dbReference>
<dbReference type="PANTHER" id="PTHR33375:SF1">
    <property type="entry name" value="CHROMOSOME-PARTITIONING PROTEIN PARB-RELATED"/>
    <property type="match status" value="1"/>
</dbReference>
<dbReference type="InterPro" id="IPR004437">
    <property type="entry name" value="ParB/RepB/Spo0J"/>
</dbReference>
<reference evidence="4 5" key="1">
    <citation type="submission" date="2019-02" db="EMBL/GenBank/DDBJ databases">
        <title>Deep-cultivation of Planctomycetes and their phenomic and genomic characterization uncovers novel biology.</title>
        <authorList>
            <person name="Wiegand S."/>
            <person name="Jogler M."/>
            <person name="Boedeker C."/>
            <person name="Pinto D."/>
            <person name="Vollmers J."/>
            <person name="Rivas-Marin E."/>
            <person name="Kohn T."/>
            <person name="Peeters S.H."/>
            <person name="Heuer A."/>
            <person name="Rast P."/>
            <person name="Oberbeckmann S."/>
            <person name="Bunk B."/>
            <person name="Jeske O."/>
            <person name="Meyerdierks A."/>
            <person name="Storesund J.E."/>
            <person name="Kallscheuer N."/>
            <person name="Luecker S."/>
            <person name="Lage O.M."/>
            <person name="Pohl T."/>
            <person name="Merkel B.J."/>
            <person name="Hornburger P."/>
            <person name="Mueller R.-W."/>
            <person name="Bruemmer F."/>
            <person name="Labrenz M."/>
            <person name="Spormann A.M."/>
            <person name="Op den Camp H."/>
            <person name="Overmann J."/>
            <person name="Amann R."/>
            <person name="Jetten M.S.M."/>
            <person name="Mascher T."/>
            <person name="Medema M.H."/>
            <person name="Devos D.P."/>
            <person name="Kaster A.-K."/>
            <person name="Ovreas L."/>
            <person name="Rohde M."/>
            <person name="Galperin M.Y."/>
            <person name="Jogler C."/>
        </authorList>
    </citation>
    <scope>NUCLEOTIDE SEQUENCE [LARGE SCALE GENOMIC DNA]</scope>
    <source>
        <strain evidence="4 5">Pan44</strain>
    </source>
</reference>
<evidence type="ECO:0000259" key="3">
    <source>
        <dbReference type="SMART" id="SM00470"/>
    </source>
</evidence>
<comment type="similarity">
    <text evidence="1">Belongs to the ParB family.</text>
</comment>
<name>A0A517SA72_9PLAN</name>
<evidence type="ECO:0000256" key="2">
    <source>
        <dbReference type="ARBA" id="ARBA00022829"/>
    </source>
</evidence>
<dbReference type="KEGG" id="ccos:Pan44_10440"/>
<protein>
    <submittedName>
        <fullName evidence="4">Putative chromosome-partitioning protein ParB</fullName>
    </submittedName>
</protein>
<evidence type="ECO:0000256" key="1">
    <source>
        <dbReference type="ARBA" id="ARBA00006295"/>
    </source>
</evidence>
<dbReference type="Proteomes" id="UP000315700">
    <property type="component" value="Chromosome"/>
</dbReference>
<dbReference type="Gene3D" id="1.10.10.2830">
    <property type="match status" value="1"/>
</dbReference>
<dbReference type="EMBL" id="CP036271">
    <property type="protein sequence ID" value="QDT53029.1"/>
    <property type="molecule type" value="Genomic_DNA"/>
</dbReference>
<dbReference type="Gene3D" id="3.90.1530.30">
    <property type="match status" value="1"/>
</dbReference>
<dbReference type="AlphaFoldDB" id="A0A517SA72"/>
<dbReference type="InterPro" id="IPR036086">
    <property type="entry name" value="ParB/Sulfiredoxin_sf"/>
</dbReference>
<dbReference type="InterPro" id="IPR050336">
    <property type="entry name" value="Chromosome_partition/occlusion"/>
</dbReference>
<dbReference type="InterPro" id="IPR003115">
    <property type="entry name" value="ParB_N"/>
</dbReference>
<dbReference type="GO" id="GO:0003677">
    <property type="term" value="F:DNA binding"/>
    <property type="evidence" value="ECO:0007669"/>
    <property type="project" value="InterPro"/>
</dbReference>
<dbReference type="InParanoid" id="A0A517SA72"/>
<proteinExistence type="inferred from homology"/>
<dbReference type="GO" id="GO:0005694">
    <property type="term" value="C:chromosome"/>
    <property type="evidence" value="ECO:0007669"/>
    <property type="project" value="TreeGrafter"/>
</dbReference>
<feature type="domain" description="ParB-like N-terminal" evidence="3">
    <location>
        <begin position="14"/>
        <end position="107"/>
    </location>
</feature>
<organism evidence="4 5">
    <name type="scientific">Caulifigura coniformis</name>
    <dbReference type="NCBI Taxonomy" id="2527983"/>
    <lineage>
        <taxon>Bacteria</taxon>
        <taxon>Pseudomonadati</taxon>
        <taxon>Planctomycetota</taxon>
        <taxon>Planctomycetia</taxon>
        <taxon>Planctomycetales</taxon>
        <taxon>Planctomycetaceae</taxon>
        <taxon>Caulifigura</taxon>
    </lineage>
</organism>
<keyword evidence="2" id="KW-0159">Chromosome partition</keyword>